<dbReference type="Gene3D" id="3.30.300.20">
    <property type="match status" value="1"/>
</dbReference>
<dbReference type="GO" id="GO:0005829">
    <property type="term" value="C:cytosol"/>
    <property type="evidence" value="ECO:0007669"/>
    <property type="project" value="TreeGrafter"/>
</dbReference>
<sequence length="125" mass="14575">MKSLRGERLSAEYQKAVYEVISTKLKYKTDRIRGIVSITKADVSPDLKNAKIYVSVLAKNEEQGRDVFEAIRENAGFIRHELAQMMRMRTVPELHFFWDDTMEYGDKIDKLIKELKEKESGEKDS</sequence>
<comment type="caution">
    <text evidence="3">The sequence shown here is derived from an EMBL/GenBank/DDBJ whole genome shotgun (WGS) entry which is preliminary data.</text>
</comment>
<dbReference type="GO" id="GO:0043024">
    <property type="term" value="F:ribosomal small subunit binding"/>
    <property type="evidence" value="ECO:0007669"/>
    <property type="project" value="TreeGrafter"/>
</dbReference>
<dbReference type="InterPro" id="IPR020053">
    <property type="entry name" value="Ribosome-bd_factorA_CS"/>
</dbReference>
<accession>A0A9D1Z775</accession>
<dbReference type="GO" id="GO:0030490">
    <property type="term" value="P:maturation of SSU-rRNA"/>
    <property type="evidence" value="ECO:0007669"/>
    <property type="project" value="UniProtKB-UniRule"/>
</dbReference>
<proteinExistence type="inferred from homology"/>
<comment type="function">
    <text evidence="2">One of several proteins that assist in the late maturation steps of the functional core of the 30S ribosomal subunit. Associates with free 30S ribosomal subunits (but not with 30S subunits that are part of 70S ribosomes or polysomes). Required for efficient processing of 16S rRNA. May interact with the 5'-terminal helix region of 16S rRNA.</text>
</comment>
<reference evidence="3" key="1">
    <citation type="journal article" date="2021" name="PeerJ">
        <title>Extensive microbial diversity within the chicken gut microbiome revealed by metagenomics and culture.</title>
        <authorList>
            <person name="Gilroy R."/>
            <person name="Ravi A."/>
            <person name="Getino M."/>
            <person name="Pursley I."/>
            <person name="Horton D.L."/>
            <person name="Alikhan N.F."/>
            <person name="Baker D."/>
            <person name="Gharbi K."/>
            <person name="Hall N."/>
            <person name="Watson M."/>
            <person name="Adriaenssens E.M."/>
            <person name="Foster-Nyarko E."/>
            <person name="Jarju S."/>
            <person name="Secka A."/>
            <person name="Antonio M."/>
            <person name="Oren A."/>
            <person name="Chaudhuri R.R."/>
            <person name="La Ragione R."/>
            <person name="Hildebrand F."/>
            <person name="Pallen M.J."/>
        </authorList>
    </citation>
    <scope>NUCLEOTIDE SEQUENCE</scope>
    <source>
        <strain evidence="3">CHK199-9574</strain>
    </source>
</reference>
<name>A0A9D1Z775_9FIRM</name>
<dbReference type="AlphaFoldDB" id="A0A9D1Z775"/>
<dbReference type="EMBL" id="DXCO01000024">
    <property type="protein sequence ID" value="HIY77996.1"/>
    <property type="molecule type" value="Genomic_DNA"/>
</dbReference>
<evidence type="ECO:0000256" key="1">
    <source>
        <dbReference type="ARBA" id="ARBA00022517"/>
    </source>
</evidence>
<gene>
    <name evidence="2 3" type="primary">rbfA</name>
    <name evidence="3" type="ORF">H9728_03030</name>
</gene>
<dbReference type="Pfam" id="PF02033">
    <property type="entry name" value="RBFA"/>
    <property type="match status" value="1"/>
</dbReference>
<dbReference type="PANTHER" id="PTHR33515:SF1">
    <property type="entry name" value="RIBOSOME-BINDING FACTOR A, CHLOROPLASTIC-RELATED"/>
    <property type="match status" value="1"/>
</dbReference>
<dbReference type="Proteomes" id="UP000824135">
    <property type="component" value="Unassembled WGS sequence"/>
</dbReference>
<dbReference type="HAMAP" id="MF_00003">
    <property type="entry name" value="RbfA"/>
    <property type="match status" value="1"/>
</dbReference>
<comment type="similarity">
    <text evidence="2">Belongs to the RbfA family.</text>
</comment>
<dbReference type="SUPFAM" id="SSF89919">
    <property type="entry name" value="Ribosome-binding factor A, RbfA"/>
    <property type="match status" value="1"/>
</dbReference>
<reference evidence="3" key="2">
    <citation type="submission" date="2021-04" db="EMBL/GenBank/DDBJ databases">
        <authorList>
            <person name="Gilroy R."/>
        </authorList>
    </citation>
    <scope>NUCLEOTIDE SEQUENCE</scope>
    <source>
        <strain evidence="3">CHK199-9574</strain>
    </source>
</reference>
<protein>
    <recommendedName>
        <fullName evidence="2">Ribosome-binding factor A</fullName>
    </recommendedName>
</protein>
<dbReference type="InterPro" id="IPR015946">
    <property type="entry name" value="KH_dom-like_a/b"/>
</dbReference>
<keyword evidence="1 2" id="KW-0690">Ribosome biogenesis</keyword>
<dbReference type="InterPro" id="IPR000238">
    <property type="entry name" value="RbfA"/>
</dbReference>
<dbReference type="InterPro" id="IPR023799">
    <property type="entry name" value="RbfA_dom_sf"/>
</dbReference>
<dbReference type="PANTHER" id="PTHR33515">
    <property type="entry name" value="RIBOSOME-BINDING FACTOR A, CHLOROPLASTIC-RELATED"/>
    <property type="match status" value="1"/>
</dbReference>
<evidence type="ECO:0000313" key="3">
    <source>
        <dbReference type="EMBL" id="HIY77996.1"/>
    </source>
</evidence>
<organism evidence="3 4">
    <name type="scientific">Candidatus Borkfalkia excrementavium</name>
    <dbReference type="NCBI Taxonomy" id="2838505"/>
    <lineage>
        <taxon>Bacteria</taxon>
        <taxon>Bacillati</taxon>
        <taxon>Bacillota</taxon>
        <taxon>Clostridia</taxon>
        <taxon>Christensenellales</taxon>
        <taxon>Christensenellaceae</taxon>
        <taxon>Candidatus Borkfalkia</taxon>
    </lineage>
</organism>
<comment type="subcellular location">
    <subcellularLocation>
        <location evidence="2">Cytoplasm</location>
    </subcellularLocation>
</comment>
<keyword evidence="2" id="KW-0963">Cytoplasm</keyword>
<evidence type="ECO:0000313" key="4">
    <source>
        <dbReference type="Proteomes" id="UP000824135"/>
    </source>
</evidence>
<evidence type="ECO:0000256" key="2">
    <source>
        <dbReference type="HAMAP-Rule" id="MF_00003"/>
    </source>
</evidence>
<dbReference type="PROSITE" id="PS01319">
    <property type="entry name" value="RBFA"/>
    <property type="match status" value="1"/>
</dbReference>
<dbReference type="NCBIfam" id="TIGR00082">
    <property type="entry name" value="rbfA"/>
    <property type="match status" value="1"/>
</dbReference>
<comment type="subunit">
    <text evidence="2">Monomer. Binds 30S ribosomal subunits, but not 50S ribosomal subunits or 70S ribosomes.</text>
</comment>